<comment type="caution">
    <text evidence="2">The sequence shown here is derived from an EMBL/GenBank/DDBJ whole genome shotgun (WGS) entry which is preliminary data.</text>
</comment>
<protein>
    <recommendedName>
        <fullName evidence="1">HTH cro/C1-type domain-containing protein</fullName>
    </recommendedName>
</protein>
<dbReference type="Proteomes" id="UP000287224">
    <property type="component" value="Unassembled WGS sequence"/>
</dbReference>
<dbReference type="SUPFAM" id="SSF47413">
    <property type="entry name" value="lambda repressor-like DNA-binding domains"/>
    <property type="match status" value="1"/>
</dbReference>
<dbReference type="EMBL" id="BIFQ01000001">
    <property type="protein sequence ID" value="GCE04105.1"/>
    <property type="molecule type" value="Genomic_DNA"/>
</dbReference>
<dbReference type="GO" id="GO:0003677">
    <property type="term" value="F:DNA binding"/>
    <property type="evidence" value="ECO:0007669"/>
    <property type="project" value="InterPro"/>
</dbReference>
<dbReference type="RefSeq" id="WP_160145698.1">
    <property type="nucleotide sequence ID" value="NZ_BIFQ01000001.1"/>
</dbReference>
<dbReference type="Pfam" id="PF01381">
    <property type="entry name" value="HTH_3"/>
    <property type="match status" value="1"/>
</dbReference>
<dbReference type="InterPro" id="IPR001387">
    <property type="entry name" value="Cro/C1-type_HTH"/>
</dbReference>
<evidence type="ECO:0000313" key="3">
    <source>
        <dbReference type="Proteomes" id="UP000287224"/>
    </source>
</evidence>
<dbReference type="AlphaFoldDB" id="A0A401ZB63"/>
<sequence length="74" mass="8265">MKVATKVRITRSHGIPNLRVLRQKKGLSLGQLADLSGLRRDTITHLETGREEAQPYHLRILARVLGVPTLDLVS</sequence>
<evidence type="ECO:0000313" key="2">
    <source>
        <dbReference type="EMBL" id="GCE04105.1"/>
    </source>
</evidence>
<dbReference type="SMART" id="SM00530">
    <property type="entry name" value="HTH_XRE"/>
    <property type="match status" value="1"/>
</dbReference>
<reference evidence="3" key="1">
    <citation type="submission" date="2018-12" db="EMBL/GenBank/DDBJ databases">
        <title>Tengunoibacter tsumagoiensis gen. nov., sp. nov., Dictyobacter kobayashii sp. nov., D. alpinus sp. nov., and D. joshuensis sp. nov. and description of Dictyobacteraceae fam. nov. within the order Ktedonobacterales isolated from Tengu-no-mugimeshi.</title>
        <authorList>
            <person name="Wang C.M."/>
            <person name="Zheng Y."/>
            <person name="Sakai Y."/>
            <person name="Toyoda A."/>
            <person name="Minakuchi Y."/>
            <person name="Abe K."/>
            <person name="Yokota A."/>
            <person name="Yabe S."/>
        </authorList>
    </citation>
    <scope>NUCLEOTIDE SEQUENCE [LARGE SCALE GENOMIC DNA]</scope>
    <source>
        <strain evidence="3">S-27</strain>
    </source>
</reference>
<proteinExistence type="predicted"/>
<dbReference type="CDD" id="cd00093">
    <property type="entry name" value="HTH_XRE"/>
    <property type="match status" value="1"/>
</dbReference>
<gene>
    <name evidence="2" type="ORF">KDAU_14340</name>
</gene>
<dbReference type="Gene3D" id="1.10.260.40">
    <property type="entry name" value="lambda repressor-like DNA-binding domains"/>
    <property type="match status" value="1"/>
</dbReference>
<feature type="domain" description="HTH cro/C1-type" evidence="1">
    <location>
        <begin position="18"/>
        <end position="72"/>
    </location>
</feature>
<dbReference type="InterPro" id="IPR010982">
    <property type="entry name" value="Lambda_DNA-bd_dom_sf"/>
</dbReference>
<name>A0A401ZB63_9CHLR</name>
<organism evidence="2 3">
    <name type="scientific">Dictyobacter aurantiacus</name>
    <dbReference type="NCBI Taxonomy" id="1936993"/>
    <lineage>
        <taxon>Bacteria</taxon>
        <taxon>Bacillati</taxon>
        <taxon>Chloroflexota</taxon>
        <taxon>Ktedonobacteria</taxon>
        <taxon>Ktedonobacterales</taxon>
        <taxon>Dictyobacteraceae</taxon>
        <taxon>Dictyobacter</taxon>
    </lineage>
</organism>
<keyword evidence="3" id="KW-1185">Reference proteome</keyword>
<evidence type="ECO:0000259" key="1">
    <source>
        <dbReference type="PROSITE" id="PS50943"/>
    </source>
</evidence>
<dbReference type="OrthoDB" id="6386941at2"/>
<dbReference type="PROSITE" id="PS50943">
    <property type="entry name" value="HTH_CROC1"/>
    <property type="match status" value="1"/>
</dbReference>
<accession>A0A401ZB63</accession>